<dbReference type="RefSeq" id="XP_018148549.1">
    <property type="nucleotide sequence ID" value="XM_018280452.1"/>
</dbReference>
<name>A0A179G3M2_METCM</name>
<sequence>MACPPTTNACLPLSIHPPNPATSIPRRTKKFLTSSAFLVLNTLYSVHPSRVITCAFIALPSVKVLPCDAGAGATTSVTMASATTQFPCAMFVSSRPHMTKNSIFATKTDLPYSLTAPTSTKDNLEE</sequence>
<dbReference type="Proteomes" id="UP000078397">
    <property type="component" value="Unassembled WGS sequence"/>
</dbReference>
<dbReference type="AlphaFoldDB" id="A0A179G3M2"/>
<dbReference type="EMBL" id="LSBJ02000001">
    <property type="protein sequence ID" value="OAQ72466.1"/>
    <property type="molecule type" value="Genomic_DNA"/>
</dbReference>
<keyword evidence="2" id="KW-1185">Reference proteome</keyword>
<evidence type="ECO:0000313" key="1">
    <source>
        <dbReference type="EMBL" id="OAQ72466.1"/>
    </source>
</evidence>
<protein>
    <submittedName>
        <fullName evidence="1">Uncharacterized protein</fullName>
    </submittedName>
</protein>
<reference evidence="1 2" key="1">
    <citation type="journal article" date="2016" name="PLoS Pathog.">
        <title>Biosynthesis of antibiotic leucinostatins in bio-control fungus Purpureocillium lilacinum and their inhibition on phytophthora revealed by genome mining.</title>
        <authorList>
            <person name="Wang G."/>
            <person name="Liu Z."/>
            <person name="Lin R."/>
            <person name="Li E."/>
            <person name="Mao Z."/>
            <person name="Ling J."/>
            <person name="Yang Y."/>
            <person name="Yin W.B."/>
            <person name="Xie B."/>
        </authorList>
    </citation>
    <scope>NUCLEOTIDE SEQUENCE [LARGE SCALE GENOMIC DNA]</scope>
    <source>
        <strain evidence="1">170</strain>
    </source>
</reference>
<gene>
    <name evidence="1" type="ORF">VFPPC_00432</name>
</gene>
<accession>A0A179G3M2</accession>
<proteinExistence type="predicted"/>
<organism evidence="1 2">
    <name type="scientific">Pochonia chlamydosporia 170</name>
    <dbReference type="NCBI Taxonomy" id="1380566"/>
    <lineage>
        <taxon>Eukaryota</taxon>
        <taxon>Fungi</taxon>
        <taxon>Dikarya</taxon>
        <taxon>Ascomycota</taxon>
        <taxon>Pezizomycotina</taxon>
        <taxon>Sordariomycetes</taxon>
        <taxon>Hypocreomycetidae</taxon>
        <taxon>Hypocreales</taxon>
        <taxon>Clavicipitaceae</taxon>
        <taxon>Pochonia</taxon>
    </lineage>
</organism>
<dbReference type="GeneID" id="28844446"/>
<dbReference type="KEGG" id="pchm:VFPPC_00432"/>
<comment type="caution">
    <text evidence="1">The sequence shown here is derived from an EMBL/GenBank/DDBJ whole genome shotgun (WGS) entry which is preliminary data.</text>
</comment>
<evidence type="ECO:0000313" key="2">
    <source>
        <dbReference type="Proteomes" id="UP000078397"/>
    </source>
</evidence>